<name>A0A2S0NDB3_9HYPH</name>
<dbReference type="InterPro" id="IPR052904">
    <property type="entry name" value="Acyl-CoA_dehydrogenase-like"/>
</dbReference>
<keyword evidence="11" id="KW-1185">Reference proteome</keyword>
<dbReference type="InterPro" id="IPR006089">
    <property type="entry name" value="Acyl-CoA_DH_CS"/>
</dbReference>
<evidence type="ECO:0000313" key="11">
    <source>
        <dbReference type="Proteomes" id="UP000237889"/>
    </source>
</evidence>
<feature type="domain" description="Acyl-CoA dehydrogenase/oxidase C-terminal" evidence="7">
    <location>
        <begin position="289"/>
        <end position="442"/>
    </location>
</feature>
<keyword evidence="3 5" id="KW-0285">Flavoprotein</keyword>
<dbReference type="SUPFAM" id="SSF56645">
    <property type="entry name" value="Acyl-CoA dehydrogenase NM domain-like"/>
    <property type="match status" value="1"/>
</dbReference>
<evidence type="ECO:0000256" key="6">
    <source>
        <dbReference type="SAM" id="MobiDB-lite"/>
    </source>
</evidence>
<dbReference type="Gene3D" id="2.40.110.20">
    <property type="match status" value="1"/>
</dbReference>
<dbReference type="InterPro" id="IPR009100">
    <property type="entry name" value="AcylCoA_DH/oxidase_NM_dom_sf"/>
</dbReference>
<evidence type="ECO:0000259" key="9">
    <source>
        <dbReference type="Pfam" id="PF18158"/>
    </source>
</evidence>
<organism evidence="10 11">
    <name type="scientific">Phreatobacter cathodiphilus</name>
    <dbReference type="NCBI Taxonomy" id="1868589"/>
    <lineage>
        <taxon>Bacteria</taxon>
        <taxon>Pseudomonadati</taxon>
        <taxon>Pseudomonadota</taxon>
        <taxon>Alphaproteobacteria</taxon>
        <taxon>Hyphomicrobiales</taxon>
        <taxon>Phreatobacteraceae</taxon>
        <taxon>Phreatobacter</taxon>
    </lineage>
</organism>
<evidence type="ECO:0000256" key="2">
    <source>
        <dbReference type="ARBA" id="ARBA00009347"/>
    </source>
</evidence>
<evidence type="ECO:0000259" key="7">
    <source>
        <dbReference type="Pfam" id="PF00441"/>
    </source>
</evidence>
<evidence type="ECO:0000256" key="5">
    <source>
        <dbReference type="RuleBase" id="RU362125"/>
    </source>
</evidence>
<feature type="region of interest" description="Disordered" evidence="6">
    <location>
        <begin position="1"/>
        <end position="22"/>
    </location>
</feature>
<dbReference type="OrthoDB" id="9771038at2"/>
<dbReference type="InterPro" id="IPR036250">
    <property type="entry name" value="AcylCo_DH-like_C"/>
</dbReference>
<dbReference type="PANTHER" id="PTHR42707:SF3">
    <property type="entry name" value="ACYL-COA DEHYDROGENASE AIDB-RELATED"/>
    <property type="match status" value="1"/>
</dbReference>
<keyword evidence="4 5" id="KW-0274">FAD</keyword>
<dbReference type="EMBL" id="CP027668">
    <property type="protein sequence ID" value="AVO45921.1"/>
    <property type="molecule type" value="Genomic_DNA"/>
</dbReference>
<accession>A0A2S0NDB3</accession>
<proteinExistence type="inferred from homology"/>
<dbReference type="InterPro" id="IPR009075">
    <property type="entry name" value="AcylCo_DH/oxidase_C"/>
</dbReference>
<dbReference type="InterPro" id="IPR006091">
    <property type="entry name" value="Acyl-CoA_Oxase/DH_mid-dom"/>
</dbReference>
<dbReference type="Pfam" id="PF18158">
    <property type="entry name" value="AidB_N"/>
    <property type="match status" value="1"/>
</dbReference>
<dbReference type="KEGG" id="phr:C6569_13050"/>
<evidence type="ECO:0000256" key="4">
    <source>
        <dbReference type="ARBA" id="ARBA00022827"/>
    </source>
</evidence>
<dbReference type="InterPro" id="IPR041504">
    <property type="entry name" value="AidB_N"/>
</dbReference>
<evidence type="ECO:0000256" key="3">
    <source>
        <dbReference type="ARBA" id="ARBA00022630"/>
    </source>
</evidence>
<evidence type="ECO:0000259" key="8">
    <source>
        <dbReference type="Pfam" id="PF02770"/>
    </source>
</evidence>
<comment type="similarity">
    <text evidence="2 5">Belongs to the acyl-CoA dehydrogenase family.</text>
</comment>
<protein>
    <submittedName>
        <fullName evidence="10">DNA alkylation response protein</fullName>
    </submittedName>
</protein>
<dbReference type="Gene3D" id="6.10.250.600">
    <property type="match status" value="1"/>
</dbReference>
<dbReference type="SUPFAM" id="SSF47203">
    <property type="entry name" value="Acyl-CoA dehydrogenase C-terminal domain-like"/>
    <property type="match status" value="1"/>
</dbReference>
<dbReference type="GO" id="GO:0003995">
    <property type="term" value="F:acyl-CoA dehydrogenase activity"/>
    <property type="evidence" value="ECO:0007669"/>
    <property type="project" value="InterPro"/>
</dbReference>
<feature type="domain" description="Adaptive response protein AidB N-terminal" evidence="9">
    <location>
        <begin position="17"/>
        <end position="172"/>
    </location>
</feature>
<dbReference type="Gene3D" id="1.20.140.10">
    <property type="entry name" value="Butyryl-CoA Dehydrogenase, subunit A, domain 3"/>
    <property type="match status" value="1"/>
</dbReference>
<evidence type="ECO:0000256" key="1">
    <source>
        <dbReference type="ARBA" id="ARBA00001974"/>
    </source>
</evidence>
<dbReference type="Pfam" id="PF00441">
    <property type="entry name" value="Acyl-CoA_dh_1"/>
    <property type="match status" value="1"/>
</dbReference>
<dbReference type="PROSITE" id="PS00073">
    <property type="entry name" value="ACYL_COA_DH_2"/>
    <property type="match status" value="1"/>
</dbReference>
<evidence type="ECO:0000313" key="10">
    <source>
        <dbReference type="EMBL" id="AVO45921.1"/>
    </source>
</evidence>
<dbReference type="Pfam" id="PF02770">
    <property type="entry name" value="Acyl-CoA_dh_M"/>
    <property type="match status" value="1"/>
</dbReference>
<feature type="domain" description="Acyl-CoA oxidase/dehydrogenase middle" evidence="8">
    <location>
        <begin position="186"/>
        <end position="279"/>
    </location>
</feature>
<dbReference type="PROSITE" id="PS00072">
    <property type="entry name" value="ACYL_COA_DH_1"/>
    <property type="match status" value="1"/>
</dbReference>
<gene>
    <name evidence="10" type="ORF">C6569_13050</name>
</gene>
<dbReference type="Proteomes" id="UP000237889">
    <property type="component" value="Chromosome"/>
</dbReference>
<dbReference type="RefSeq" id="WP_106749262.1">
    <property type="nucleotide sequence ID" value="NZ_CP027668.1"/>
</dbReference>
<sequence length="545" mass="59091">MPRHAPSTRLATHEVTNQPPDFAGRNLFTSDPVLRHWALREGGDWVDGPLTALGAAVGSEEVLAFGEEANRYPPELTVFDRYGRRIDEVRFHPSYHRLMDLAMAHRIHSIAWAEERPGNHVAHAALLALFTEAEQGTMCPISMTYASVPALRHQPDVAAAWVPKIVDGTYDAPLKPIAEKRGVTVGMAMTEKQGGSDVRANTTRAVRDGEAFRLTGHKWFCSAPMCDAFLTLAQTERGLSCFLVPRITPDGERNNLHVMRLKDKLGNKSNASSEIEYHDTHAVLLGEEGRGVSTIIEMVHHTRLDTIAGTVGIMGMALAQARHHVANRRAFQKTLIDQPAMRAVVADLALEYEAAVALTMRVARAFSGTGEGERAFARLAVAVAKYWLTKRNPNFVYECMECHGGAGYVEESPLPRLFRESPLNAIWEGSGNVIALDILRTLGREPAAREAFAAEVTAARGQSPVLDGAIEELFGMLRRVPAEAEARRVAERMALVLQGALLVQGAPAAVAEAFIATRLGAEGGRSFGVLPAGADVDGIVARGAG</sequence>
<comment type="cofactor">
    <cofactor evidence="1 5">
        <name>FAD</name>
        <dbReference type="ChEBI" id="CHEBI:57692"/>
    </cofactor>
</comment>
<keyword evidence="5" id="KW-0560">Oxidoreductase</keyword>
<dbReference type="AlphaFoldDB" id="A0A2S0NDB3"/>
<reference evidence="10 11" key="1">
    <citation type="submission" date="2018-03" db="EMBL/GenBank/DDBJ databases">
        <title>Genome sequencing of Phreatobacter sp.</title>
        <authorList>
            <person name="Kim S.-J."/>
            <person name="Heo J."/>
            <person name="Kwon S.-W."/>
        </authorList>
    </citation>
    <scope>NUCLEOTIDE SEQUENCE [LARGE SCALE GENOMIC DNA]</scope>
    <source>
        <strain evidence="10 11">S-12</strain>
    </source>
</reference>
<dbReference type="PANTHER" id="PTHR42707">
    <property type="entry name" value="ACYL-COA DEHYDROGENASE"/>
    <property type="match status" value="1"/>
</dbReference>